<dbReference type="AlphaFoldDB" id="A0A8H8RJ06"/>
<name>A0A8H8RJ06_9HELO</name>
<dbReference type="OrthoDB" id="3934656at2759"/>
<dbReference type="EMBL" id="QGMJ01000548">
    <property type="protein sequence ID" value="TVY35207.1"/>
    <property type="molecule type" value="Genomic_DNA"/>
</dbReference>
<dbReference type="GO" id="GO:0030599">
    <property type="term" value="F:pectinesterase activity"/>
    <property type="evidence" value="ECO:0007669"/>
    <property type="project" value="UniProtKB-EC"/>
</dbReference>
<comment type="pathway">
    <text evidence="1">Glycan metabolism; pectin degradation; 2-dehydro-3-deoxy-D-gluconate from pectin: step 1/5.</text>
</comment>
<dbReference type="GO" id="GO:0042545">
    <property type="term" value="P:cell wall modification"/>
    <property type="evidence" value="ECO:0007669"/>
    <property type="project" value="InterPro"/>
</dbReference>
<dbReference type="Proteomes" id="UP000462212">
    <property type="component" value="Unassembled WGS sequence"/>
</dbReference>
<dbReference type="GO" id="GO:0045490">
    <property type="term" value="P:pectin catabolic process"/>
    <property type="evidence" value="ECO:0007669"/>
    <property type="project" value="UniProtKB-UniPathway"/>
</dbReference>
<accession>A0A8H8RJ06</accession>
<evidence type="ECO:0000313" key="9">
    <source>
        <dbReference type="Proteomes" id="UP000462212"/>
    </source>
</evidence>
<dbReference type="InterPro" id="IPR012334">
    <property type="entry name" value="Pectin_lyas_fold"/>
</dbReference>
<dbReference type="InterPro" id="IPR000070">
    <property type="entry name" value="Pectinesterase_cat"/>
</dbReference>
<feature type="domain" description="Pectinesterase catalytic" evidence="7">
    <location>
        <begin position="157"/>
        <end position="357"/>
    </location>
</feature>
<comment type="similarity">
    <text evidence="2">Belongs to the pectinesterase family.</text>
</comment>
<evidence type="ECO:0000256" key="2">
    <source>
        <dbReference type="ARBA" id="ARBA00008891"/>
    </source>
</evidence>
<protein>
    <recommendedName>
        <fullName evidence="3">pectinesterase</fullName>
        <ecNumber evidence="3">3.1.1.11</ecNumber>
    </recommendedName>
</protein>
<comment type="caution">
    <text evidence="8">The sequence shown here is derived from an EMBL/GenBank/DDBJ whole genome shotgun (WGS) entry which is preliminary data.</text>
</comment>
<organism evidence="8 9">
    <name type="scientific">Lachnellula subtilissima</name>
    <dbReference type="NCBI Taxonomy" id="602034"/>
    <lineage>
        <taxon>Eukaryota</taxon>
        <taxon>Fungi</taxon>
        <taxon>Dikarya</taxon>
        <taxon>Ascomycota</taxon>
        <taxon>Pezizomycotina</taxon>
        <taxon>Leotiomycetes</taxon>
        <taxon>Helotiales</taxon>
        <taxon>Lachnaceae</taxon>
        <taxon>Lachnellula</taxon>
    </lineage>
</organism>
<keyword evidence="4" id="KW-0378">Hydrolase</keyword>
<feature type="chain" id="PRO_5034790123" description="pectinesterase" evidence="6">
    <location>
        <begin position="22"/>
        <end position="396"/>
    </location>
</feature>
<gene>
    <name evidence="8" type="primary">pmeA_1</name>
    <name evidence="8" type="ORF">LSUB1_G005789</name>
</gene>
<evidence type="ECO:0000259" key="7">
    <source>
        <dbReference type="Pfam" id="PF01095"/>
    </source>
</evidence>
<dbReference type="EC" id="3.1.1.11" evidence="3"/>
<keyword evidence="5" id="KW-0063">Aspartyl esterase</keyword>
<dbReference type="UniPathway" id="UPA00545">
    <property type="reaction ID" value="UER00823"/>
</dbReference>
<dbReference type="InterPro" id="IPR011050">
    <property type="entry name" value="Pectin_lyase_fold/virulence"/>
</dbReference>
<sequence length="396" mass="43695">MALVRMLVLLLFTACISSVWAWDISNENDRQNCQSRTRNPLDGCEGSRTVFVDGLGNGTRFRSVQSDTYTILIASGNYTEQVNVTRRGPTYLLGQTSHPKDQSYNTVNIIWAAVAGTGDNAYTSTLTVAPTLNASLTGSGPTGFAVPSDTPFGCVDFRTYNLNFINDYAPYSVTPSLALSISRANGGFYYTGFYSYQDTIYVGKLGNAYFKNGEVAGQTDFFYGFGTAWVEKTSISLRSCGGGITAWKGSNTTFVNKYGVYIVDSNVHAANSSLNIVGKCALGRPWASFPRTQTPRLTNERKQNAQMRAIFARTYLDNSILSTGYIDWVPSRYTPNLTLQAEYKNYGPGYNVSGRANALSDVQLTDRQWAVYDEPGKVFQTPEGRFGNTRWIDWSV</sequence>
<keyword evidence="9" id="KW-1185">Reference proteome</keyword>
<evidence type="ECO:0000256" key="6">
    <source>
        <dbReference type="SAM" id="SignalP"/>
    </source>
</evidence>
<dbReference type="PANTHER" id="PTHR31321">
    <property type="entry name" value="ACYL-COA THIOESTER HYDROLASE YBHC-RELATED"/>
    <property type="match status" value="1"/>
</dbReference>
<proteinExistence type="inferred from homology"/>
<dbReference type="PANTHER" id="PTHR31321:SF137">
    <property type="entry name" value="PECTIN METHYL ESTERASE (EUROFUNG)"/>
    <property type="match status" value="1"/>
</dbReference>
<dbReference type="SUPFAM" id="SSF51126">
    <property type="entry name" value="Pectin lyase-like"/>
    <property type="match status" value="1"/>
</dbReference>
<dbReference type="Pfam" id="PF01095">
    <property type="entry name" value="Pectinesterase"/>
    <property type="match status" value="1"/>
</dbReference>
<evidence type="ECO:0000256" key="5">
    <source>
        <dbReference type="ARBA" id="ARBA00023085"/>
    </source>
</evidence>
<feature type="signal peptide" evidence="6">
    <location>
        <begin position="1"/>
        <end position="21"/>
    </location>
</feature>
<evidence type="ECO:0000256" key="4">
    <source>
        <dbReference type="ARBA" id="ARBA00022801"/>
    </source>
</evidence>
<reference evidence="8 9" key="1">
    <citation type="submission" date="2018-05" db="EMBL/GenBank/DDBJ databases">
        <title>Genome sequencing and assembly of the regulated plant pathogen Lachnellula willkommii and related sister species for the development of diagnostic species identification markers.</title>
        <authorList>
            <person name="Giroux E."/>
            <person name="Bilodeau G."/>
        </authorList>
    </citation>
    <scope>NUCLEOTIDE SEQUENCE [LARGE SCALE GENOMIC DNA]</scope>
    <source>
        <strain evidence="8 9">CBS 197.66</strain>
    </source>
</reference>
<keyword evidence="6" id="KW-0732">Signal</keyword>
<dbReference type="Gene3D" id="2.160.20.10">
    <property type="entry name" value="Single-stranded right-handed beta-helix, Pectin lyase-like"/>
    <property type="match status" value="1"/>
</dbReference>
<evidence type="ECO:0000256" key="1">
    <source>
        <dbReference type="ARBA" id="ARBA00005184"/>
    </source>
</evidence>
<evidence type="ECO:0000313" key="8">
    <source>
        <dbReference type="EMBL" id="TVY35207.1"/>
    </source>
</evidence>
<evidence type="ECO:0000256" key="3">
    <source>
        <dbReference type="ARBA" id="ARBA00013229"/>
    </source>
</evidence>